<reference evidence="10" key="1">
    <citation type="submission" date="2021-01" db="EMBL/GenBank/DDBJ databases">
        <title>Whole genome shotgun sequence of Sphaerisporangium rufum NBRC 109079.</title>
        <authorList>
            <person name="Komaki H."/>
            <person name="Tamura T."/>
        </authorList>
    </citation>
    <scope>NUCLEOTIDE SEQUENCE</scope>
    <source>
        <strain evidence="10">NBRC 109079</strain>
    </source>
</reference>
<protein>
    <submittedName>
        <fullName evidence="10">Sugar ABC transporter permease</fullName>
    </submittedName>
</protein>
<evidence type="ECO:0000256" key="7">
    <source>
        <dbReference type="RuleBase" id="RU363032"/>
    </source>
</evidence>
<keyword evidence="6 7" id="KW-0472">Membrane</keyword>
<dbReference type="SUPFAM" id="SSF161098">
    <property type="entry name" value="MetI-like"/>
    <property type="match status" value="1"/>
</dbReference>
<dbReference type="PANTHER" id="PTHR43744">
    <property type="entry name" value="ABC TRANSPORTER PERMEASE PROTEIN MG189-RELATED-RELATED"/>
    <property type="match status" value="1"/>
</dbReference>
<feature type="domain" description="ABC transmembrane type-1" evidence="9">
    <location>
        <begin position="101"/>
        <end position="305"/>
    </location>
</feature>
<proteinExistence type="inferred from homology"/>
<dbReference type="EMBL" id="BOOU01000032">
    <property type="protein sequence ID" value="GII77107.1"/>
    <property type="molecule type" value="Genomic_DNA"/>
</dbReference>
<dbReference type="PROSITE" id="PS50928">
    <property type="entry name" value="ABC_TM1"/>
    <property type="match status" value="1"/>
</dbReference>
<dbReference type="InterPro" id="IPR035906">
    <property type="entry name" value="MetI-like_sf"/>
</dbReference>
<feature type="transmembrane region" description="Helical" evidence="7">
    <location>
        <begin position="100"/>
        <end position="126"/>
    </location>
</feature>
<evidence type="ECO:0000259" key="9">
    <source>
        <dbReference type="PROSITE" id="PS50928"/>
    </source>
</evidence>
<keyword evidence="5 7" id="KW-1133">Transmembrane helix</keyword>
<dbReference type="InterPro" id="IPR000515">
    <property type="entry name" value="MetI-like"/>
</dbReference>
<keyword evidence="3" id="KW-1003">Cell membrane</keyword>
<evidence type="ECO:0000256" key="3">
    <source>
        <dbReference type="ARBA" id="ARBA00022475"/>
    </source>
</evidence>
<evidence type="ECO:0000256" key="6">
    <source>
        <dbReference type="ARBA" id="ARBA00023136"/>
    </source>
</evidence>
<evidence type="ECO:0000256" key="2">
    <source>
        <dbReference type="ARBA" id="ARBA00022448"/>
    </source>
</evidence>
<feature type="transmembrane region" description="Helical" evidence="7">
    <location>
        <begin position="39"/>
        <end position="63"/>
    </location>
</feature>
<feature type="transmembrane region" description="Helical" evidence="7">
    <location>
        <begin position="138"/>
        <end position="160"/>
    </location>
</feature>
<dbReference type="Pfam" id="PF00528">
    <property type="entry name" value="BPD_transp_1"/>
    <property type="match status" value="1"/>
</dbReference>
<feature type="transmembrane region" description="Helical" evidence="7">
    <location>
        <begin position="180"/>
        <end position="201"/>
    </location>
</feature>
<evidence type="ECO:0000256" key="4">
    <source>
        <dbReference type="ARBA" id="ARBA00022692"/>
    </source>
</evidence>
<dbReference type="Gene3D" id="1.10.3720.10">
    <property type="entry name" value="MetI-like"/>
    <property type="match status" value="1"/>
</dbReference>
<dbReference type="GO" id="GO:0055085">
    <property type="term" value="P:transmembrane transport"/>
    <property type="evidence" value="ECO:0007669"/>
    <property type="project" value="InterPro"/>
</dbReference>
<feature type="transmembrane region" description="Helical" evidence="7">
    <location>
        <begin position="222"/>
        <end position="244"/>
    </location>
</feature>
<gene>
    <name evidence="10" type="ORF">Sru01_20890</name>
</gene>
<dbReference type="PANTHER" id="PTHR43744:SF12">
    <property type="entry name" value="ABC TRANSPORTER PERMEASE PROTEIN MG189-RELATED"/>
    <property type="match status" value="1"/>
</dbReference>
<evidence type="ECO:0000256" key="5">
    <source>
        <dbReference type="ARBA" id="ARBA00022989"/>
    </source>
</evidence>
<keyword evidence="4 7" id="KW-0812">Transmembrane</keyword>
<sequence length="319" mass="34697">MGGAMVTETANTGGTGRSGRTRLSRSAARQRRRARLGPLSGLSHVALAVWTVLVVVPILWTFLASVKTEDEIFGSAWSMPAALRWDNWGRAWEQAHIGRYMLNSVIVVAFGTFGTMLLGSMAAYVLARYRFRGNRAIYLLFVSGLAFPVYLALTPLFFVVQNMGSVPLVGPLIGLDTRGGLVLVYIAYSLPFTVFFLSAFFRTLPGAVAEAAFVDGASHSRVFFQIMLPMARPGIVSITIFNILGQWNQYQIPLVLLSGQSKDKWVLTQGIADISTAAGYDADWAALFAALSMAILPMLVVYTVFQRQIQAGLTAGALK</sequence>
<keyword evidence="2 7" id="KW-0813">Transport</keyword>
<keyword evidence="11" id="KW-1185">Reference proteome</keyword>
<dbReference type="GO" id="GO:0005886">
    <property type="term" value="C:plasma membrane"/>
    <property type="evidence" value="ECO:0007669"/>
    <property type="project" value="UniProtKB-SubCell"/>
</dbReference>
<evidence type="ECO:0000256" key="1">
    <source>
        <dbReference type="ARBA" id="ARBA00004651"/>
    </source>
</evidence>
<evidence type="ECO:0000313" key="10">
    <source>
        <dbReference type="EMBL" id="GII77107.1"/>
    </source>
</evidence>
<organism evidence="10 11">
    <name type="scientific">Sphaerisporangium rufum</name>
    <dbReference type="NCBI Taxonomy" id="1381558"/>
    <lineage>
        <taxon>Bacteria</taxon>
        <taxon>Bacillati</taxon>
        <taxon>Actinomycetota</taxon>
        <taxon>Actinomycetes</taxon>
        <taxon>Streptosporangiales</taxon>
        <taxon>Streptosporangiaceae</taxon>
        <taxon>Sphaerisporangium</taxon>
    </lineage>
</organism>
<comment type="subcellular location">
    <subcellularLocation>
        <location evidence="1 7">Cell membrane</location>
        <topology evidence="1 7">Multi-pass membrane protein</topology>
    </subcellularLocation>
</comment>
<feature type="region of interest" description="Disordered" evidence="8">
    <location>
        <begin position="1"/>
        <end position="27"/>
    </location>
</feature>
<dbReference type="CDD" id="cd06261">
    <property type="entry name" value="TM_PBP2"/>
    <property type="match status" value="1"/>
</dbReference>
<evidence type="ECO:0000313" key="11">
    <source>
        <dbReference type="Proteomes" id="UP000655287"/>
    </source>
</evidence>
<evidence type="ECO:0000256" key="8">
    <source>
        <dbReference type="SAM" id="MobiDB-lite"/>
    </source>
</evidence>
<comment type="caution">
    <text evidence="10">The sequence shown here is derived from an EMBL/GenBank/DDBJ whole genome shotgun (WGS) entry which is preliminary data.</text>
</comment>
<feature type="transmembrane region" description="Helical" evidence="7">
    <location>
        <begin position="284"/>
        <end position="305"/>
    </location>
</feature>
<accession>A0A919R4V3</accession>
<dbReference type="AlphaFoldDB" id="A0A919R4V3"/>
<dbReference type="Proteomes" id="UP000655287">
    <property type="component" value="Unassembled WGS sequence"/>
</dbReference>
<comment type="similarity">
    <text evidence="7">Belongs to the binding-protein-dependent transport system permease family.</text>
</comment>
<name>A0A919R4V3_9ACTN</name>